<dbReference type="GO" id="GO:0009253">
    <property type="term" value="P:peptidoglycan catabolic process"/>
    <property type="evidence" value="ECO:0007669"/>
    <property type="project" value="InterPro"/>
</dbReference>
<evidence type="ECO:0000256" key="2">
    <source>
        <dbReference type="SAM" id="SignalP"/>
    </source>
</evidence>
<evidence type="ECO:0000259" key="3">
    <source>
        <dbReference type="SMART" id="SM00644"/>
    </source>
</evidence>
<dbReference type="InterPro" id="IPR036505">
    <property type="entry name" value="Amidase/PGRP_sf"/>
</dbReference>
<evidence type="ECO:0000313" key="5">
    <source>
        <dbReference type="EMBL" id="MBB6032302.1"/>
    </source>
</evidence>
<dbReference type="Proteomes" id="UP000548476">
    <property type="component" value="Unassembled WGS sequence"/>
</dbReference>
<keyword evidence="6" id="KW-1185">Reference proteome</keyword>
<feature type="signal peptide" evidence="2">
    <location>
        <begin position="1"/>
        <end position="29"/>
    </location>
</feature>
<dbReference type="InterPro" id="IPR006619">
    <property type="entry name" value="PGRP_domain_met/bac"/>
</dbReference>
<dbReference type="GO" id="GO:0008270">
    <property type="term" value="F:zinc ion binding"/>
    <property type="evidence" value="ECO:0007669"/>
    <property type="project" value="InterPro"/>
</dbReference>
<name>A0A841FFF6_9ACTN</name>
<dbReference type="Pfam" id="PF25275">
    <property type="entry name" value="Golvesin_C"/>
    <property type="match status" value="1"/>
</dbReference>
<evidence type="ECO:0000313" key="6">
    <source>
        <dbReference type="Proteomes" id="UP000548476"/>
    </source>
</evidence>
<organism evidence="5 6">
    <name type="scientific">Phytomonospora endophytica</name>
    <dbReference type="NCBI Taxonomy" id="714109"/>
    <lineage>
        <taxon>Bacteria</taxon>
        <taxon>Bacillati</taxon>
        <taxon>Actinomycetota</taxon>
        <taxon>Actinomycetes</taxon>
        <taxon>Micromonosporales</taxon>
        <taxon>Micromonosporaceae</taxon>
        <taxon>Phytomonospora</taxon>
    </lineage>
</organism>
<dbReference type="EMBL" id="JACHGT010000001">
    <property type="protein sequence ID" value="MBB6032302.1"/>
    <property type="molecule type" value="Genomic_DNA"/>
</dbReference>
<dbReference type="GO" id="GO:0008745">
    <property type="term" value="F:N-acetylmuramoyl-L-alanine amidase activity"/>
    <property type="evidence" value="ECO:0007669"/>
    <property type="project" value="InterPro"/>
</dbReference>
<dbReference type="PANTHER" id="PTHR11022">
    <property type="entry name" value="PEPTIDOGLYCAN RECOGNITION PROTEIN"/>
    <property type="match status" value="1"/>
</dbReference>
<dbReference type="Gene3D" id="3.40.80.10">
    <property type="entry name" value="Peptidoglycan recognition protein-like"/>
    <property type="match status" value="1"/>
</dbReference>
<dbReference type="PANTHER" id="PTHR11022:SF41">
    <property type="entry name" value="PEPTIDOGLYCAN-RECOGNITION PROTEIN LC-RELATED"/>
    <property type="match status" value="1"/>
</dbReference>
<dbReference type="InterPro" id="IPR015510">
    <property type="entry name" value="PGRP"/>
</dbReference>
<dbReference type="SUPFAM" id="SSF55846">
    <property type="entry name" value="N-acetylmuramoyl-L-alanine amidase-like"/>
    <property type="match status" value="1"/>
</dbReference>
<comment type="similarity">
    <text evidence="1">Belongs to the N-acetylmuramoyl-L-alanine amidase 2 family.</text>
</comment>
<dbReference type="AlphaFoldDB" id="A0A841FFF6"/>
<dbReference type="SMART" id="SM00701">
    <property type="entry name" value="PGRP"/>
    <property type="match status" value="1"/>
</dbReference>
<sequence length="352" mass="36840">MSRRNIFRGAVVLGTAATVGGFTVSTASAAVPNPGIASCATWGARAASGLSQIATDANKIVIHHTATANQTDVSQAAAYRLARSIQSYHMDSNGWADTGQHFTVSRGGYAMEGRHYSLSHLTSGNGMVVGAHCPGQNSQGIGIENEGTYTSATPPDALWAKLVDVCAYICQQYGIAPSKIYGHRDYVATSCPGDKLYSMLPSLRTAVADKLNGGTTPTFQVVIDNGSAGFTASANWAVSSYSAQRYGSNYHYANPEAVSDGAYYRATLPATGDYKVETWYPADAGYNATAPFVVFASGGNKTVTVNQQGNGGKWVDLGTHAFGSGARDIVAVSRWSSGAGYVIADAVRVTRV</sequence>
<evidence type="ECO:0000256" key="1">
    <source>
        <dbReference type="ARBA" id="ARBA00007553"/>
    </source>
</evidence>
<reference evidence="5 6" key="1">
    <citation type="submission" date="2020-08" db="EMBL/GenBank/DDBJ databases">
        <title>Genomic Encyclopedia of Type Strains, Phase IV (KMG-IV): sequencing the most valuable type-strain genomes for metagenomic binning, comparative biology and taxonomic classification.</title>
        <authorList>
            <person name="Goeker M."/>
        </authorList>
    </citation>
    <scope>NUCLEOTIDE SEQUENCE [LARGE SCALE GENOMIC DNA]</scope>
    <source>
        <strain evidence="5 6">YIM 65646</strain>
    </source>
</reference>
<evidence type="ECO:0000259" key="4">
    <source>
        <dbReference type="SMART" id="SM00701"/>
    </source>
</evidence>
<accession>A0A841FFF6</accession>
<gene>
    <name evidence="5" type="ORF">HNR73_000144</name>
</gene>
<dbReference type="RefSeq" id="WP_260336850.1">
    <property type="nucleotide sequence ID" value="NZ_JACHGT010000001.1"/>
</dbReference>
<dbReference type="InterPro" id="IPR002502">
    <property type="entry name" value="Amidase_domain"/>
</dbReference>
<feature type="domain" description="N-acetylmuramoyl-L-alanine amidase" evidence="3">
    <location>
        <begin position="48"/>
        <end position="193"/>
    </location>
</feature>
<dbReference type="SMART" id="SM00644">
    <property type="entry name" value="Ami_2"/>
    <property type="match status" value="1"/>
</dbReference>
<evidence type="ECO:0008006" key="7">
    <source>
        <dbReference type="Google" id="ProtNLM"/>
    </source>
</evidence>
<protein>
    <recommendedName>
        <fullName evidence="7">N-acetylmuramoyl-L-alanine amidase</fullName>
    </recommendedName>
</protein>
<feature type="chain" id="PRO_5032740655" description="N-acetylmuramoyl-L-alanine amidase" evidence="2">
    <location>
        <begin position="30"/>
        <end position="352"/>
    </location>
</feature>
<dbReference type="Pfam" id="PF01510">
    <property type="entry name" value="Amidase_2"/>
    <property type="match status" value="1"/>
</dbReference>
<dbReference type="InterPro" id="IPR033803">
    <property type="entry name" value="CBD-like_Golvesin-Xly"/>
</dbReference>
<feature type="domain" description="Peptidoglycan recognition protein family" evidence="4">
    <location>
        <begin position="34"/>
        <end position="187"/>
    </location>
</feature>
<keyword evidence="2" id="KW-0732">Signal</keyword>
<dbReference type="CDD" id="cd06583">
    <property type="entry name" value="PGRP"/>
    <property type="match status" value="1"/>
</dbReference>
<proteinExistence type="inferred from homology"/>
<dbReference type="CDD" id="cd14488">
    <property type="entry name" value="CBM6-CBM35-CBM36_like_2"/>
    <property type="match status" value="1"/>
</dbReference>
<comment type="caution">
    <text evidence="5">The sequence shown here is derived from an EMBL/GenBank/DDBJ whole genome shotgun (WGS) entry which is preliminary data.</text>
</comment>